<keyword evidence="2" id="KW-0687">Ribonucleoprotein</keyword>
<protein>
    <submittedName>
        <fullName evidence="5">Ribosomal protein L6P</fullName>
    </submittedName>
</protein>
<evidence type="ECO:0000256" key="2">
    <source>
        <dbReference type="ARBA" id="ARBA00023274"/>
    </source>
</evidence>
<organism evidence="5 6">
    <name type="scientific">Candidatus Nanohalococcus occultus</name>
    <dbReference type="NCBI Taxonomy" id="2978047"/>
    <lineage>
        <taxon>Archaea</taxon>
        <taxon>Candidatus Nanohalarchaeota</taxon>
        <taxon>Candidatus Nanohalarchaeota incertae sedis</taxon>
        <taxon>Candidatus Nanohalococcus</taxon>
    </lineage>
</organism>
<dbReference type="Pfam" id="PF00347">
    <property type="entry name" value="Ribosomal_L6"/>
    <property type="match status" value="1"/>
</dbReference>
<dbReference type="GO" id="GO:0005840">
    <property type="term" value="C:ribosome"/>
    <property type="evidence" value="ECO:0007669"/>
    <property type="project" value="UniProtKB-KW"/>
</dbReference>
<dbReference type="InterPro" id="IPR000702">
    <property type="entry name" value="Ribosomal_uL6-like"/>
</dbReference>
<evidence type="ECO:0000259" key="4">
    <source>
        <dbReference type="Pfam" id="PF00347"/>
    </source>
</evidence>
<sequence length="174" mass="19377">MASAQLPEGFKASYEDGVLTVTDGDNEVTKKMEHALIEVEVSDDEVIFTALTSKRNVESITGTFKSHVENMVEGLEEAHVYELSGVYAHFPMTIKQQGDEIHLQNFMGERKDRVIDVMEGVEVEVDGDDLKLTGNDKDAVAQTAARIEQACHKGDRDPRSFQDGVYITKRGKKQ</sequence>
<dbReference type="Gene3D" id="3.90.930.12">
    <property type="entry name" value="Ribosomal protein L6, alpha-beta domain"/>
    <property type="match status" value="2"/>
</dbReference>
<dbReference type="PANTHER" id="PTHR11655:SF16">
    <property type="entry name" value="60S RIBOSOMAL PROTEIN L9"/>
    <property type="match status" value="1"/>
</dbReference>
<evidence type="ECO:0000313" key="6">
    <source>
        <dbReference type="Proteomes" id="UP001218034"/>
    </source>
</evidence>
<keyword evidence="1 5" id="KW-0689">Ribosomal protein</keyword>
<feature type="compositionally biased region" description="Basic and acidic residues" evidence="3">
    <location>
        <begin position="150"/>
        <end position="160"/>
    </location>
</feature>
<dbReference type="PANTHER" id="PTHR11655">
    <property type="entry name" value="60S/50S RIBOSOMAL PROTEIN L6/L9"/>
    <property type="match status" value="1"/>
</dbReference>
<dbReference type="InterPro" id="IPR036789">
    <property type="entry name" value="Ribosomal_uL6-like_a/b-dom_sf"/>
</dbReference>
<reference evidence="5 6" key="1">
    <citation type="submission" date="2022-09" db="EMBL/GenBank/DDBJ databases">
        <title>Xylan utilization by haloarchaea-nanohaloarchaea associations.</title>
        <authorList>
            <person name="Yakimov M."/>
        </authorList>
    </citation>
    <scope>NUCLEOTIDE SEQUENCE [LARGE SCALE GENOMIC DNA]</scope>
    <source>
        <strain evidence="5 6">SVXNc</strain>
    </source>
</reference>
<dbReference type="RefSeq" id="WP_347721724.1">
    <property type="nucleotide sequence ID" value="NZ_CP104395.1"/>
</dbReference>
<feature type="domain" description="Large ribosomal subunit protein uL6 alpha-beta" evidence="4">
    <location>
        <begin position="90"/>
        <end position="164"/>
    </location>
</feature>
<evidence type="ECO:0000313" key="5">
    <source>
        <dbReference type="EMBL" id="WEL19894.1"/>
    </source>
</evidence>
<dbReference type="EMBL" id="CP104395">
    <property type="protein sequence ID" value="WEL19894.1"/>
    <property type="molecule type" value="Genomic_DNA"/>
</dbReference>
<gene>
    <name evidence="5" type="primary">rplF</name>
    <name evidence="5" type="ORF">SVXNc_0887</name>
</gene>
<accession>A0ABY8CF92</accession>
<evidence type="ECO:0000256" key="3">
    <source>
        <dbReference type="SAM" id="MobiDB-lite"/>
    </source>
</evidence>
<dbReference type="SUPFAM" id="SSF56053">
    <property type="entry name" value="Ribosomal protein L6"/>
    <property type="match status" value="2"/>
</dbReference>
<feature type="region of interest" description="Disordered" evidence="3">
    <location>
        <begin position="150"/>
        <end position="174"/>
    </location>
</feature>
<dbReference type="PIRSF" id="PIRSF002162">
    <property type="entry name" value="Ribosomal_L6"/>
    <property type="match status" value="1"/>
</dbReference>
<dbReference type="GeneID" id="90590324"/>
<dbReference type="InterPro" id="IPR020040">
    <property type="entry name" value="Ribosomal_uL6_a/b-dom"/>
</dbReference>
<dbReference type="Proteomes" id="UP001218034">
    <property type="component" value="Chromosome"/>
</dbReference>
<keyword evidence="6" id="KW-1185">Reference proteome</keyword>
<name>A0ABY8CF92_9ARCH</name>
<evidence type="ECO:0000256" key="1">
    <source>
        <dbReference type="ARBA" id="ARBA00022980"/>
    </source>
</evidence>
<proteinExistence type="predicted"/>